<dbReference type="RefSeq" id="WP_116885189.1">
    <property type="nucleotide sequence ID" value="NZ_CAJKCJ010000035.1"/>
</dbReference>
<dbReference type="InterPro" id="IPR011332">
    <property type="entry name" value="Ribosomal_zn-bd"/>
</dbReference>
<comment type="similarity">
    <text evidence="1 5">Belongs to the bacterial ribosomal protein bL32 family.</text>
</comment>
<evidence type="ECO:0000313" key="6">
    <source>
        <dbReference type="EMBL" id="NMD88904.1"/>
    </source>
</evidence>
<protein>
    <recommendedName>
        <fullName evidence="4 5">Large ribosomal subunit protein bL32</fullName>
    </recommendedName>
</protein>
<evidence type="ECO:0000313" key="7">
    <source>
        <dbReference type="EMBL" id="PVY38133.1"/>
    </source>
</evidence>
<dbReference type="EMBL" id="QEKH01000028">
    <property type="protein sequence ID" value="PVY38133.1"/>
    <property type="molecule type" value="Genomic_DNA"/>
</dbReference>
<dbReference type="Proteomes" id="UP000245959">
    <property type="component" value="Unassembled WGS sequence"/>
</dbReference>
<dbReference type="EMBL" id="JABAEW010000064">
    <property type="protein sequence ID" value="NMD88904.1"/>
    <property type="molecule type" value="Genomic_DNA"/>
</dbReference>
<sequence>MAVPKRKTSRMKRRQRKAANRYEGVQATYCTNCSAPSTPHRVCPSCGFYNGKQVLNVEA</sequence>
<dbReference type="Pfam" id="PF01783">
    <property type="entry name" value="Ribosomal_L32p"/>
    <property type="match status" value="1"/>
</dbReference>
<reference evidence="7 8" key="1">
    <citation type="submission" date="2018-04" db="EMBL/GenBank/DDBJ databases">
        <title>Genomic Encyclopedia of Type Strains, Phase IV (KMG-IV): sequencing the most valuable type-strain genomes for metagenomic binning, comparative biology and taxonomic classification.</title>
        <authorList>
            <person name="Goeker M."/>
        </authorList>
    </citation>
    <scope>NUCLEOTIDE SEQUENCE [LARGE SCALE GENOMIC DNA]</scope>
    <source>
        <strain evidence="7 8">DSM 14823</strain>
    </source>
</reference>
<dbReference type="GeneID" id="78296471"/>
<dbReference type="InterPro" id="IPR002677">
    <property type="entry name" value="Ribosomal_bL32"/>
</dbReference>
<dbReference type="PANTHER" id="PTHR35534">
    <property type="entry name" value="50S RIBOSOMAL PROTEIN L32"/>
    <property type="match status" value="1"/>
</dbReference>
<keyword evidence="2 5" id="KW-0689">Ribosomal protein</keyword>
<gene>
    <name evidence="5 6" type="primary">rpmF</name>
    <name evidence="7" type="ORF">C8D82_12833</name>
    <name evidence="6" type="ORF">HF882_20165</name>
</gene>
<evidence type="ECO:0000256" key="3">
    <source>
        <dbReference type="ARBA" id="ARBA00023274"/>
    </source>
</evidence>
<accession>A0A2U1ANY5</accession>
<dbReference type="GO" id="GO:0003735">
    <property type="term" value="F:structural constituent of ribosome"/>
    <property type="evidence" value="ECO:0007669"/>
    <property type="project" value="InterPro"/>
</dbReference>
<evidence type="ECO:0000256" key="5">
    <source>
        <dbReference type="HAMAP-Rule" id="MF_00340"/>
    </source>
</evidence>
<evidence type="ECO:0000313" key="8">
    <source>
        <dbReference type="Proteomes" id="UP000245959"/>
    </source>
</evidence>
<dbReference type="GO" id="GO:0015934">
    <property type="term" value="C:large ribosomal subunit"/>
    <property type="evidence" value="ECO:0007669"/>
    <property type="project" value="InterPro"/>
</dbReference>
<proteinExistence type="inferred from homology"/>
<organism evidence="7 8">
    <name type="scientific">Victivallis vadensis</name>
    <dbReference type="NCBI Taxonomy" id="172901"/>
    <lineage>
        <taxon>Bacteria</taxon>
        <taxon>Pseudomonadati</taxon>
        <taxon>Lentisphaerota</taxon>
        <taxon>Lentisphaeria</taxon>
        <taxon>Victivallales</taxon>
        <taxon>Victivallaceae</taxon>
        <taxon>Victivallis</taxon>
    </lineage>
</organism>
<dbReference type="Proteomes" id="UP000576225">
    <property type="component" value="Unassembled WGS sequence"/>
</dbReference>
<keyword evidence="8" id="KW-1185">Reference proteome</keyword>
<evidence type="ECO:0000256" key="1">
    <source>
        <dbReference type="ARBA" id="ARBA00008560"/>
    </source>
</evidence>
<name>A0A2U1ANY5_9BACT</name>
<evidence type="ECO:0000313" key="9">
    <source>
        <dbReference type="Proteomes" id="UP000576225"/>
    </source>
</evidence>
<dbReference type="PANTHER" id="PTHR35534:SF1">
    <property type="entry name" value="LARGE RIBOSOMAL SUBUNIT PROTEIN BL32"/>
    <property type="match status" value="1"/>
</dbReference>
<evidence type="ECO:0000256" key="2">
    <source>
        <dbReference type="ARBA" id="ARBA00022980"/>
    </source>
</evidence>
<reference evidence="6 9" key="2">
    <citation type="submission" date="2020-04" db="EMBL/GenBank/DDBJ databases">
        <authorList>
            <person name="Hitch T.C.A."/>
            <person name="Wylensek D."/>
            <person name="Clavel T."/>
        </authorList>
    </citation>
    <scope>NUCLEOTIDE SEQUENCE [LARGE SCALE GENOMIC DNA]</scope>
    <source>
        <strain evidence="6 9">COR2-253-APC-1A</strain>
    </source>
</reference>
<dbReference type="HAMAP" id="MF_00340">
    <property type="entry name" value="Ribosomal_bL32"/>
    <property type="match status" value="1"/>
</dbReference>
<dbReference type="NCBIfam" id="TIGR01031">
    <property type="entry name" value="rpmF_bact"/>
    <property type="match status" value="1"/>
</dbReference>
<dbReference type="SUPFAM" id="SSF57829">
    <property type="entry name" value="Zn-binding ribosomal proteins"/>
    <property type="match status" value="1"/>
</dbReference>
<evidence type="ECO:0000256" key="4">
    <source>
        <dbReference type="ARBA" id="ARBA00035178"/>
    </source>
</evidence>
<comment type="caution">
    <text evidence="7">The sequence shown here is derived from an EMBL/GenBank/DDBJ whole genome shotgun (WGS) entry which is preliminary data.</text>
</comment>
<dbReference type="AlphaFoldDB" id="A0A2U1ANY5"/>
<dbReference type="InterPro" id="IPR044957">
    <property type="entry name" value="Ribosomal_bL32_bact"/>
</dbReference>
<dbReference type="GO" id="GO:0006412">
    <property type="term" value="P:translation"/>
    <property type="evidence" value="ECO:0007669"/>
    <property type="project" value="UniProtKB-UniRule"/>
</dbReference>
<dbReference type="OrthoDB" id="9812874at2"/>
<keyword evidence="3 5" id="KW-0687">Ribonucleoprotein</keyword>